<dbReference type="InterPro" id="IPR011989">
    <property type="entry name" value="ARM-like"/>
</dbReference>
<organism evidence="3 4">
    <name type="scientific">Sediminicola luteus</name>
    <dbReference type="NCBI Taxonomy" id="319238"/>
    <lineage>
        <taxon>Bacteria</taxon>
        <taxon>Pseudomonadati</taxon>
        <taxon>Bacteroidota</taxon>
        <taxon>Flavobacteriia</taxon>
        <taxon>Flavobacteriales</taxon>
        <taxon>Flavobacteriaceae</taxon>
        <taxon>Sediminicola</taxon>
    </lineage>
</organism>
<keyword evidence="2" id="KW-1133">Transmembrane helix</keyword>
<dbReference type="RefSeq" id="WP_354618031.1">
    <property type="nucleotide sequence ID" value="NZ_JBEWYP010000003.1"/>
</dbReference>
<feature type="transmembrane region" description="Helical" evidence="2">
    <location>
        <begin position="21"/>
        <end position="43"/>
    </location>
</feature>
<evidence type="ECO:0000313" key="3">
    <source>
        <dbReference type="EMBL" id="MET7029206.1"/>
    </source>
</evidence>
<dbReference type="EMBL" id="JBEWYP010000003">
    <property type="protein sequence ID" value="MET7029206.1"/>
    <property type="molecule type" value="Genomic_DNA"/>
</dbReference>
<accession>A0ABV2TVB2</accession>
<feature type="region of interest" description="Disordered" evidence="1">
    <location>
        <begin position="791"/>
        <end position="814"/>
    </location>
</feature>
<dbReference type="InterPro" id="IPR016024">
    <property type="entry name" value="ARM-type_fold"/>
</dbReference>
<evidence type="ECO:0000256" key="2">
    <source>
        <dbReference type="SAM" id="Phobius"/>
    </source>
</evidence>
<proteinExistence type="predicted"/>
<evidence type="ECO:0000256" key="1">
    <source>
        <dbReference type="SAM" id="MobiDB-lite"/>
    </source>
</evidence>
<keyword evidence="2" id="KW-0812">Transmembrane</keyword>
<feature type="region of interest" description="Disordered" evidence="1">
    <location>
        <begin position="525"/>
        <end position="568"/>
    </location>
</feature>
<keyword evidence="4" id="KW-1185">Reference proteome</keyword>
<dbReference type="Gene3D" id="1.25.10.10">
    <property type="entry name" value="Leucine-rich Repeat Variant"/>
    <property type="match status" value="1"/>
</dbReference>
<protein>
    <recommendedName>
        <fullName evidence="5">HEAT repeat domain-containing protein</fullName>
    </recommendedName>
</protein>
<evidence type="ECO:0000313" key="4">
    <source>
        <dbReference type="Proteomes" id="UP001549773"/>
    </source>
</evidence>
<keyword evidence="2" id="KW-0472">Membrane</keyword>
<evidence type="ECO:0008006" key="5">
    <source>
        <dbReference type="Google" id="ProtNLM"/>
    </source>
</evidence>
<comment type="caution">
    <text evidence="3">The sequence shown here is derived from an EMBL/GenBank/DDBJ whole genome shotgun (WGS) entry which is preliminary data.</text>
</comment>
<name>A0ABV2TVB2_9FLAO</name>
<reference evidence="3 4" key="1">
    <citation type="submission" date="2024-07" db="EMBL/GenBank/DDBJ databases">
        <title>The genome sequence of type strain Sediminicola luteus GDMCC 1.2596T.</title>
        <authorList>
            <person name="Liu Y."/>
        </authorList>
    </citation>
    <scope>NUCLEOTIDE SEQUENCE [LARGE SCALE GENOMIC DNA]</scope>
    <source>
        <strain evidence="3 4">GDMCC 1.2596</strain>
    </source>
</reference>
<feature type="compositionally biased region" description="Acidic residues" evidence="1">
    <location>
        <begin position="374"/>
        <end position="384"/>
    </location>
</feature>
<sequence>MNLLTIHSYALLDVPKIHTDLLWDLTLLFSVLAVVYFGVIFFFRNKFTSKTKQISDRKRQLSPMISEFLFYDANSANEEDHKNYITLKIEIRDLIKDEFNHQILSDILIDLQKDLSGETLERLYKLFKDLGLHIKAFDKLRSYRWQVVSQGIMELTRMSVTESYGFITKFINDKRGTVRKQAELAAVSLEEKGIVHFLDTTRYQISEWQQLKLMDILRQKENFQPPRFKRWLTSNNKAVVLFALRLLKHYDQNDANAILIQLVRHKNKQIKEETISCIQKFGVVEALDTLKMVFWKSNVNSKILILDTISELGTEKDIEFLQNVESKSFNFVVKSKALSTILTLAPDSDMTLEDLEDTSDDSHSMTSDFIVSNDEESTQLEEEPMNGPASDSPETDIPEALPSELVVTAETNIEVEIPEVDSESIPETSLENKFLEEEQLKESEFDALDMEIPEDLPTEDMVMPEGIIELEISEVDSDSIPETSSENKNLEEEQLKESDFHALESEIPEDQPPEDIITAEPIIEFEIPEVESDKVPETPLENKSIKEETQTNNTDQPMKEEKKEKPVKESFSLSMEDLKNLEVISDEILYSLDLESLDQFLKDIPDLDDFVEIEKEEPIVKVKPDFNGLRLNKDRTAPNDDFYEDIFSIKDDCDKNILLDTIFDVGDEREIPILKQIVVNEDNIGIRDKALKILNGISDQNYWFSEEEGAVLEIEKIRDRCIFKPLFKNADVETKLVLLDQIGEIGDTKEYIFLKTLLSTENPILKKKIEQTIVLLEEHLNLVPAEIEEIRGESPRNKDGSKDKLIREPDEPVSPTGILTLDEEIPIEQLGNIYSVENFQNTKGKMPLDFCFLLDDLEISPSKSSDLLDMDFELGSLKEQSSTNKKHEEAKNNGATGTISFLDQILSLPSKIKDIFNG</sequence>
<feature type="compositionally biased region" description="Basic and acidic residues" evidence="1">
    <location>
        <begin position="791"/>
        <end position="810"/>
    </location>
</feature>
<gene>
    <name evidence="3" type="ORF">ABXZ32_07355</name>
</gene>
<feature type="region of interest" description="Disordered" evidence="1">
    <location>
        <begin position="374"/>
        <end position="397"/>
    </location>
</feature>
<dbReference type="SUPFAM" id="SSF48371">
    <property type="entry name" value="ARM repeat"/>
    <property type="match status" value="1"/>
</dbReference>
<dbReference type="Proteomes" id="UP001549773">
    <property type="component" value="Unassembled WGS sequence"/>
</dbReference>
<feature type="region of interest" description="Disordered" evidence="1">
    <location>
        <begin position="472"/>
        <end position="496"/>
    </location>
</feature>
<feature type="compositionally biased region" description="Basic and acidic residues" evidence="1">
    <location>
        <begin position="557"/>
        <end position="568"/>
    </location>
</feature>